<dbReference type="EMBL" id="KZ452032">
    <property type="protein sequence ID" value="PKA50076.1"/>
    <property type="molecule type" value="Genomic_DNA"/>
</dbReference>
<feature type="domain" description="CCHC-type" evidence="3">
    <location>
        <begin position="145"/>
        <end position="159"/>
    </location>
</feature>
<gene>
    <name evidence="4" type="ORF">AXF42_Ash021107</name>
</gene>
<dbReference type="AlphaFoldDB" id="A0A2I0A3F6"/>
<keyword evidence="1" id="KW-0863">Zinc-finger</keyword>
<dbReference type="SMART" id="SM00343">
    <property type="entry name" value="ZnF_C2HC"/>
    <property type="match status" value="2"/>
</dbReference>
<dbReference type="Pfam" id="PF00098">
    <property type="entry name" value="zf-CCHC"/>
    <property type="match status" value="1"/>
</dbReference>
<dbReference type="Pfam" id="PF14223">
    <property type="entry name" value="Retrotran_gag_2"/>
    <property type="match status" value="1"/>
</dbReference>
<reference evidence="4 5" key="1">
    <citation type="journal article" date="2017" name="Nature">
        <title>The Apostasia genome and the evolution of orchids.</title>
        <authorList>
            <person name="Zhang G.Q."/>
            <person name="Liu K.W."/>
            <person name="Li Z."/>
            <person name="Lohaus R."/>
            <person name="Hsiao Y.Y."/>
            <person name="Niu S.C."/>
            <person name="Wang J.Y."/>
            <person name="Lin Y.C."/>
            <person name="Xu Q."/>
            <person name="Chen L.J."/>
            <person name="Yoshida K."/>
            <person name="Fujiwara S."/>
            <person name="Wang Z.W."/>
            <person name="Zhang Y.Q."/>
            <person name="Mitsuda N."/>
            <person name="Wang M."/>
            <person name="Liu G.H."/>
            <person name="Pecoraro L."/>
            <person name="Huang H.X."/>
            <person name="Xiao X.J."/>
            <person name="Lin M."/>
            <person name="Wu X.Y."/>
            <person name="Wu W.L."/>
            <person name="Chen Y.Y."/>
            <person name="Chang S.B."/>
            <person name="Sakamoto S."/>
            <person name="Ohme-Takagi M."/>
            <person name="Yagi M."/>
            <person name="Zeng S.J."/>
            <person name="Shen C.Y."/>
            <person name="Yeh C.M."/>
            <person name="Luo Y.B."/>
            <person name="Tsai W.C."/>
            <person name="Van de Peer Y."/>
            <person name="Liu Z.J."/>
        </authorList>
    </citation>
    <scope>NUCLEOTIDE SEQUENCE [LARGE SCALE GENOMIC DNA]</scope>
    <source>
        <strain evidence="5">cv. Shenzhen</strain>
        <tissue evidence="4">Stem</tissue>
    </source>
</reference>
<dbReference type="SUPFAM" id="SSF57756">
    <property type="entry name" value="Retrovirus zinc finger-like domains"/>
    <property type="match status" value="1"/>
</dbReference>
<accession>A0A2I0A3F6</accession>
<feature type="compositionally biased region" description="Polar residues" evidence="2">
    <location>
        <begin position="93"/>
        <end position="104"/>
    </location>
</feature>
<organism evidence="4 5">
    <name type="scientific">Apostasia shenzhenica</name>
    <dbReference type="NCBI Taxonomy" id="1088818"/>
    <lineage>
        <taxon>Eukaryota</taxon>
        <taxon>Viridiplantae</taxon>
        <taxon>Streptophyta</taxon>
        <taxon>Embryophyta</taxon>
        <taxon>Tracheophyta</taxon>
        <taxon>Spermatophyta</taxon>
        <taxon>Magnoliopsida</taxon>
        <taxon>Liliopsida</taxon>
        <taxon>Asparagales</taxon>
        <taxon>Orchidaceae</taxon>
        <taxon>Apostasioideae</taxon>
        <taxon>Apostasia</taxon>
    </lineage>
</organism>
<protein>
    <recommendedName>
        <fullName evidence="3">CCHC-type domain-containing protein</fullName>
    </recommendedName>
</protein>
<dbReference type="STRING" id="1088818.A0A2I0A3F6"/>
<dbReference type="Proteomes" id="UP000236161">
    <property type="component" value="Unassembled WGS sequence"/>
</dbReference>
<feature type="region of interest" description="Disordered" evidence="2">
    <location>
        <begin position="90"/>
        <end position="135"/>
    </location>
</feature>
<sequence length="399" mass="45764">MFTRFTNITNGLISLGKTFTNEELVRKILRCLPREYDAKATAIVEARDLSTFELDMLLGSLTTYELEMKRKKKKKEDDDSFKKKKAIALRAASPTTSDNDATSSGDEEALMKKKRNFSRRAQKKPFKPKEKKESTSKNKEDDIVCYECKKPGHIKPNCPLLKTRKVKKKKKALVATWSDSDSSTSEEDEKNEVANLCLMANIDDEDDEEESSEKVKDSLSYDELEENLFDLIHEYDKLKNKYFSLKKLHLTCESSCNALKSKINELMLHDENLSKFNEELSMHVSRLTKENETLKVKSSMHSINIKNKTTSTHSTKNKLNARSSPKNLSHAHMYTMPHIICNFCNKHGHVSHTCMIRRSMLSSRITSYAWIPKGIMHVNNTIATNPIGPKFIWVPKVNT</sequence>
<evidence type="ECO:0000259" key="3">
    <source>
        <dbReference type="PROSITE" id="PS50158"/>
    </source>
</evidence>
<evidence type="ECO:0000313" key="5">
    <source>
        <dbReference type="Proteomes" id="UP000236161"/>
    </source>
</evidence>
<feature type="compositionally biased region" description="Basic residues" evidence="2">
    <location>
        <begin position="112"/>
        <end position="126"/>
    </location>
</feature>
<dbReference type="PROSITE" id="PS50158">
    <property type="entry name" value="ZF_CCHC"/>
    <property type="match status" value="1"/>
</dbReference>
<dbReference type="GO" id="GO:0003676">
    <property type="term" value="F:nucleic acid binding"/>
    <property type="evidence" value="ECO:0007669"/>
    <property type="project" value="InterPro"/>
</dbReference>
<evidence type="ECO:0000256" key="1">
    <source>
        <dbReference type="PROSITE-ProRule" id="PRU00047"/>
    </source>
</evidence>
<keyword evidence="1" id="KW-0862">Zinc</keyword>
<evidence type="ECO:0000313" key="4">
    <source>
        <dbReference type="EMBL" id="PKA50076.1"/>
    </source>
</evidence>
<proteinExistence type="predicted"/>
<dbReference type="OrthoDB" id="1437013at2759"/>
<keyword evidence="1" id="KW-0479">Metal-binding</keyword>
<dbReference type="InterPro" id="IPR036875">
    <property type="entry name" value="Znf_CCHC_sf"/>
</dbReference>
<name>A0A2I0A3F6_9ASPA</name>
<dbReference type="Gene3D" id="4.10.60.10">
    <property type="entry name" value="Zinc finger, CCHC-type"/>
    <property type="match status" value="1"/>
</dbReference>
<evidence type="ECO:0000256" key="2">
    <source>
        <dbReference type="SAM" id="MobiDB-lite"/>
    </source>
</evidence>
<dbReference type="InterPro" id="IPR001878">
    <property type="entry name" value="Znf_CCHC"/>
</dbReference>
<keyword evidence="5" id="KW-1185">Reference proteome</keyword>
<dbReference type="GO" id="GO:0008270">
    <property type="term" value="F:zinc ion binding"/>
    <property type="evidence" value="ECO:0007669"/>
    <property type="project" value="UniProtKB-KW"/>
</dbReference>